<dbReference type="EMBL" id="BDSA01000002">
    <property type="protein sequence ID" value="GBE60701.1"/>
    <property type="molecule type" value="Genomic_DNA"/>
</dbReference>
<dbReference type="GeneID" id="39874471"/>
<dbReference type="Proteomes" id="UP000236319">
    <property type="component" value="Unassembled WGS sequence"/>
</dbReference>
<accession>A0A2H6KCI2</accession>
<comment type="caution">
    <text evidence="1">The sequence shown here is derived from an EMBL/GenBank/DDBJ whole genome shotgun (WGS) entry which is preliminary data.</text>
</comment>
<dbReference type="AlphaFoldDB" id="A0A2H6KCI2"/>
<dbReference type="VEuPathDB" id="PiroplasmaDB:BOVATA_021940"/>
<protein>
    <submittedName>
        <fullName evidence="1">Uncharacterized protein</fullName>
    </submittedName>
</protein>
<organism evidence="1 2">
    <name type="scientific">Babesia ovata</name>
    <dbReference type="NCBI Taxonomy" id="189622"/>
    <lineage>
        <taxon>Eukaryota</taxon>
        <taxon>Sar</taxon>
        <taxon>Alveolata</taxon>
        <taxon>Apicomplexa</taxon>
        <taxon>Aconoidasida</taxon>
        <taxon>Piroplasmida</taxon>
        <taxon>Babesiidae</taxon>
        <taxon>Babesia</taxon>
    </lineage>
</organism>
<reference evidence="1 2" key="1">
    <citation type="journal article" date="2017" name="BMC Genomics">
        <title>Whole-genome assembly of Babesia ovata and comparative genomics between closely related pathogens.</title>
        <authorList>
            <person name="Yamagishi J."/>
            <person name="Asada M."/>
            <person name="Hakimi H."/>
            <person name="Tanaka T.Q."/>
            <person name="Sugimoto C."/>
            <person name="Kawazu S."/>
        </authorList>
    </citation>
    <scope>NUCLEOTIDE SEQUENCE [LARGE SCALE GENOMIC DNA]</scope>
    <source>
        <strain evidence="1 2">Miyake</strain>
    </source>
</reference>
<proteinExistence type="predicted"/>
<gene>
    <name evidence="1" type="ORF">BOVATA_021940</name>
</gene>
<keyword evidence="2" id="KW-1185">Reference proteome</keyword>
<dbReference type="RefSeq" id="XP_028866944.1">
    <property type="nucleotide sequence ID" value="XM_029011111.1"/>
</dbReference>
<sequence length="253" mass="27578">MATTNTPVSLDELKVAITQAYPGIEQRLKDTFSQHDIAGEGKLPYGVVEPLLRHFLVECGLDDYMGEVTDAEGSLSHCRVSAFLVGTSLEDVSNSNVERMVTSEEMIILAVVWLKVISDMYQRESSLTTAVCGGLWCGSGDMRQVEVAHAIGNEAAQEQSKAIVEGEIPILVEPQYVEHVNNADDEKQLTQKNIEHYIQTLVSEAAANRQKGVKCFVYSSAMTTNGGCVSAGAAVPQRRERVHSRRRAATGCC</sequence>
<evidence type="ECO:0000313" key="1">
    <source>
        <dbReference type="EMBL" id="GBE60701.1"/>
    </source>
</evidence>
<name>A0A2H6KCI2_9APIC</name>
<dbReference type="OrthoDB" id="341684at2759"/>
<evidence type="ECO:0000313" key="2">
    <source>
        <dbReference type="Proteomes" id="UP000236319"/>
    </source>
</evidence>